<proteinExistence type="predicted"/>
<protein>
    <recommendedName>
        <fullName evidence="6">Major royal jelly protein</fullName>
    </recommendedName>
</protein>
<dbReference type="PANTHER" id="PTHR10009">
    <property type="entry name" value="PROTEIN YELLOW-RELATED"/>
    <property type="match status" value="1"/>
</dbReference>
<dbReference type="Pfam" id="PF03022">
    <property type="entry name" value="MRJP"/>
    <property type="match status" value="1"/>
</dbReference>
<name>A0ABS5FKP3_9BRAD</name>
<keyword evidence="5" id="KW-1185">Reference proteome</keyword>
<reference evidence="5" key="1">
    <citation type="journal article" date="2021" name="ISME J.">
        <title>Evolutionary origin and ecological implication of a unique nif island in free-living Bradyrhizobium lineages.</title>
        <authorList>
            <person name="Tao J."/>
        </authorList>
    </citation>
    <scope>NUCLEOTIDE SEQUENCE [LARGE SCALE GENOMIC DNA]</scope>
    <source>
        <strain evidence="5">SZCCT0434</strain>
    </source>
</reference>
<organism evidence="4 5">
    <name type="scientific">Bradyrhizobium jicamae</name>
    <dbReference type="NCBI Taxonomy" id="280332"/>
    <lineage>
        <taxon>Bacteria</taxon>
        <taxon>Pseudomonadati</taxon>
        <taxon>Pseudomonadota</taxon>
        <taxon>Alphaproteobacteria</taxon>
        <taxon>Hyphomicrobiales</taxon>
        <taxon>Nitrobacteraceae</taxon>
        <taxon>Bradyrhizobium</taxon>
    </lineage>
</organism>
<dbReference type="SUPFAM" id="SSF63829">
    <property type="entry name" value="Calcium-dependent phosphotriesterase"/>
    <property type="match status" value="1"/>
</dbReference>
<evidence type="ECO:0000256" key="2">
    <source>
        <dbReference type="ARBA" id="ARBA00022525"/>
    </source>
</evidence>
<evidence type="ECO:0000313" key="5">
    <source>
        <dbReference type="Proteomes" id="UP001315278"/>
    </source>
</evidence>
<dbReference type="Proteomes" id="UP001315278">
    <property type="component" value="Unassembled WGS sequence"/>
</dbReference>
<evidence type="ECO:0000256" key="3">
    <source>
        <dbReference type="SAM" id="SignalP"/>
    </source>
</evidence>
<feature type="chain" id="PRO_5047053772" description="Major royal jelly protein" evidence="3">
    <location>
        <begin position="24"/>
        <end position="381"/>
    </location>
</feature>
<dbReference type="Gene3D" id="2.120.10.30">
    <property type="entry name" value="TolB, C-terminal domain"/>
    <property type="match status" value="1"/>
</dbReference>
<dbReference type="InterPro" id="IPR011042">
    <property type="entry name" value="6-blade_b-propeller_TolB-like"/>
</dbReference>
<feature type="signal peptide" evidence="3">
    <location>
        <begin position="1"/>
        <end position="23"/>
    </location>
</feature>
<comment type="caution">
    <text evidence="4">The sequence shown here is derived from an EMBL/GenBank/DDBJ whole genome shotgun (WGS) entry which is preliminary data.</text>
</comment>
<keyword evidence="2" id="KW-0964">Secreted</keyword>
<dbReference type="PANTHER" id="PTHR10009:SF18">
    <property type="entry name" value="PROTEIN YELLOW-LIKE PROTEIN"/>
    <property type="match status" value="1"/>
</dbReference>
<dbReference type="InterPro" id="IPR017996">
    <property type="entry name" value="MRJP/yellow-related"/>
</dbReference>
<evidence type="ECO:0008006" key="6">
    <source>
        <dbReference type="Google" id="ProtNLM"/>
    </source>
</evidence>
<evidence type="ECO:0000313" key="4">
    <source>
        <dbReference type="EMBL" id="MBR0797340.1"/>
    </source>
</evidence>
<gene>
    <name evidence="4" type="ORF">JQ615_18285</name>
</gene>
<evidence type="ECO:0000256" key="1">
    <source>
        <dbReference type="ARBA" id="ARBA00004613"/>
    </source>
</evidence>
<dbReference type="RefSeq" id="WP_212493262.1">
    <property type="nucleotide sequence ID" value="NZ_JAFCJH010000017.1"/>
</dbReference>
<dbReference type="EMBL" id="JAFCJH010000017">
    <property type="protein sequence ID" value="MBR0797340.1"/>
    <property type="molecule type" value="Genomic_DNA"/>
</dbReference>
<accession>A0ABS5FKP3</accession>
<comment type="subcellular location">
    <subcellularLocation>
        <location evidence="1">Secreted</location>
    </subcellularLocation>
</comment>
<sequence length="381" mass="41835">MSRPMLLNVILVCIALSPMAAHGEGPAPATKIGPAPETVKAFQDDFRLVGIGVSARGRVFATAPAGRVRSSDSMVEVNPRTGELTPYPDAAWNKFDEQGKGASQWISVQALWVDGKDHLWALDSSLPKVDQDRLPPKLVEFDLSSNRIIRQYDFTGVVSPKDALNDVRIDVVHNFAYLTNAGNKGSLVVLDLKTGNARQVLVADRSTFADPKQHLMIGKEAALRPDGSVVAIHADGIALSPDSQWLYYRPLTDHNYWRVPTAALRDTRLSDAELAKKVEYLGSSVLSGGLIMDRNGTLYGGDLEQGSVVAITRTPSHTLATKVFVRDPSKLSWADGFAISQGYLYIADSHLWEVAFKNGLPRSGPFTIFRVRLPERRRYAR</sequence>
<keyword evidence="3" id="KW-0732">Signal</keyword>